<proteinExistence type="predicted"/>
<evidence type="ECO:0000256" key="1">
    <source>
        <dbReference type="SAM" id="MobiDB-lite"/>
    </source>
</evidence>
<protein>
    <submittedName>
        <fullName evidence="2">Uncharacterized protein</fullName>
    </submittedName>
</protein>
<reference evidence="2 3" key="1">
    <citation type="journal article" date="2021" name="Sci. Rep.">
        <title>The genome of the diatom Chaetoceros tenuissimus carries an ancient integrated fragment of an extant virus.</title>
        <authorList>
            <person name="Hongo Y."/>
            <person name="Kimura K."/>
            <person name="Takaki Y."/>
            <person name="Yoshida Y."/>
            <person name="Baba S."/>
            <person name="Kobayashi G."/>
            <person name="Nagasaki K."/>
            <person name="Hano T."/>
            <person name="Tomaru Y."/>
        </authorList>
    </citation>
    <scope>NUCLEOTIDE SEQUENCE [LARGE SCALE GENOMIC DNA]</scope>
    <source>
        <strain evidence="2 3">NIES-3715</strain>
    </source>
</reference>
<feature type="region of interest" description="Disordered" evidence="1">
    <location>
        <begin position="113"/>
        <end position="133"/>
    </location>
</feature>
<dbReference type="EMBL" id="BLLK01000013">
    <property type="protein sequence ID" value="GFH43626.1"/>
    <property type="molecule type" value="Genomic_DNA"/>
</dbReference>
<evidence type="ECO:0000313" key="3">
    <source>
        <dbReference type="Proteomes" id="UP001054902"/>
    </source>
</evidence>
<comment type="caution">
    <text evidence="2">The sequence shown here is derived from an EMBL/GenBank/DDBJ whole genome shotgun (WGS) entry which is preliminary data.</text>
</comment>
<sequence length="796" mass="90781">MGCCVSTENCRVGTAAVKGDQPEEEVIVRARSIKVYDLSGNSKHVYNDEEEIDVTAKSKDSPPPSTIKIADEGSRPPSAMKVGRGSLKSSIISNISNDSSKQVKFDEEINADPSQLQADAANRRASMDSARSVRSIESHVDRISSAKELSRALNLKNRPGLGQKNASTYSLSTKEFFAGETEEEAKARRNVYRQESDIVRGTMLQDKSLYDLQNQILDWESKHRINKDIAEMESLFARTSMIKDPARQSLMIEKFLRRKEWMNSIIRLDPRNQIHTYFQEVARSGGPLEDPLVVAPISLMQGFRRASSFSVWRPTSIDAIQLMMRGEATGKGMDIKGKSAKKGFLSGLIPFIQIYENQHKEKAKLGLTSHGMTRIYFKSKTLRVKAAMELDRVINIMKNTPDLETYVKQQNELKGKSLNASLMRVSRVMQKGLQFVEEEGSPHRLDVDDYNLKYVDDCGFGIEVSERVFYEACVMCKDISRKGEMITGRPSEPNFQAMNFESIRNHKGDGPRPVVYQLDETDPLKPNTLVVAYEENETVTPVSSDFDCFTVATRGVVYDQKMPEEQVEFMKWMVSSIGEILDTPKEGETWTSRWFEILDNTHKRGEKLAKVPRFGFGDPKSYQMMEGAVTRFVYNKNGAVRHGAECFNYKFPQEIDDELLVIMDSGFDGTNRLFKYMKPEELQELMLEKIDDGFIFPINPKWIVADKGWKRVYDKLMSSKNANTQISLETWFPKDSGIRELIEEIHMKHPQGYSTTMDTPKLEGTEALDLMRQQLKRQKVLRKAIVKFKSYYQMSH</sequence>
<organism evidence="2 3">
    <name type="scientific">Chaetoceros tenuissimus</name>
    <dbReference type="NCBI Taxonomy" id="426638"/>
    <lineage>
        <taxon>Eukaryota</taxon>
        <taxon>Sar</taxon>
        <taxon>Stramenopiles</taxon>
        <taxon>Ochrophyta</taxon>
        <taxon>Bacillariophyta</taxon>
        <taxon>Coscinodiscophyceae</taxon>
        <taxon>Chaetocerotophycidae</taxon>
        <taxon>Chaetocerotales</taxon>
        <taxon>Chaetocerotaceae</taxon>
        <taxon>Chaetoceros</taxon>
    </lineage>
</organism>
<evidence type="ECO:0000313" key="2">
    <source>
        <dbReference type="EMBL" id="GFH43626.1"/>
    </source>
</evidence>
<accession>A0AAD3CF38</accession>
<keyword evidence="3" id="KW-1185">Reference proteome</keyword>
<gene>
    <name evidence="2" type="ORF">CTEN210_00099</name>
</gene>
<feature type="region of interest" description="Disordered" evidence="1">
    <location>
        <begin position="49"/>
        <end position="82"/>
    </location>
</feature>
<name>A0AAD3CF38_9STRA</name>
<dbReference type="AlphaFoldDB" id="A0AAD3CF38"/>
<dbReference type="Proteomes" id="UP001054902">
    <property type="component" value="Unassembled WGS sequence"/>
</dbReference>